<dbReference type="PANTHER" id="PTHR47425">
    <property type="entry name" value="FARB-RELATED"/>
    <property type="match status" value="1"/>
</dbReference>
<dbReference type="GO" id="GO:0003677">
    <property type="term" value="F:DNA binding"/>
    <property type="evidence" value="ECO:0007669"/>
    <property type="project" value="InterPro"/>
</dbReference>
<keyword evidence="4" id="KW-1185">Reference proteome</keyword>
<evidence type="ECO:0000256" key="1">
    <source>
        <dbReference type="ARBA" id="ARBA00023242"/>
    </source>
</evidence>
<evidence type="ECO:0000259" key="2">
    <source>
        <dbReference type="Pfam" id="PF04082"/>
    </source>
</evidence>
<feature type="domain" description="Xylanolytic transcriptional activator regulatory" evidence="2">
    <location>
        <begin position="49"/>
        <end position="212"/>
    </location>
</feature>
<sequence>MCPSHSEENFLPLFIRPLSSDLDVHDWKYLSSKGTFALPNSDFQNALLRAYIEHVHPLLPILELESFVKAVFSPQNHGTSKLRKSVSLILYWAVMYAAIPAVPLHALHKAGYYSHHDAQCSFHMRIQALYNVEAELDRLSLVQALLLVVYRQDITKQIKDMTYWMTIIWSYMQELGIDVQIGRKVKPTGNHQRKIALYRRLWWSCFICDRLVGLAACADPVLPQPGSIPPLKLDDLEIFHYPGYIIQALGDGNFSDFDLSLHLGRLCVIQTQVCILLDQVISGPHGRSPNQLLHVATNQAISEANRLAGYKADLLKHHDQITFYILQRDSPLKIIDPVRLSQVKSCGPAYIHEMVLFIVIDAILAFLLQRQIVLQEILCGRDGGHGKRGTAEELDSYRLNHFLRQSRIVTIHRVCSRLKDLKQSGELQKLRPTIVGLLLPAAIHYLTQVREEGQNIHDSIGNAGYFDECLSILKLLGKHYPSIGQWAVYLQKAAMSCSVPCPSSLPYTHHQERLEDSIISDTETKILSDFDMYQEPIQACMRWWFGDGNAMS</sequence>
<gene>
    <name evidence="3" type="ORF">BGW36DRAFT_355264</name>
</gene>
<dbReference type="EMBL" id="JAJTJA010000002">
    <property type="protein sequence ID" value="KAH8703866.1"/>
    <property type="molecule type" value="Genomic_DNA"/>
</dbReference>
<dbReference type="AlphaFoldDB" id="A0AAD4Q532"/>
<dbReference type="CDD" id="cd12148">
    <property type="entry name" value="fungal_TF_MHR"/>
    <property type="match status" value="1"/>
</dbReference>
<dbReference type="Proteomes" id="UP001201262">
    <property type="component" value="Unassembled WGS sequence"/>
</dbReference>
<reference evidence="3" key="1">
    <citation type="submission" date="2021-12" db="EMBL/GenBank/DDBJ databases">
        <title>Convergent genome expansion in fungi linked to evolution of root-endophyte symbiosis.</title>
        <authorList>
            <consortium name="DOE Joint Genome Institute"/>
            <person name="Ke Y.-H."/>
            <person name="Bonito G."/>
            <person name="Liao H.-L."/>
            <person name="Looney B."/>
            <person name="Rojas-Flechas A."/>
            <person name="Nash J."/>
            <person name="Hameed K."/>
            <person name="Schadt C."/>
            <person name="Martin F."/>
            <person name="Crous P.W."/>
            <person name="Miettinen O."/>
            <person name="Magnuson J.K."/>
            <person name="Labbe J."/>
            <person name="Jacobson D."/>
            <person name="Doktycz M.J."/>
            <person name="Veneault-Fourrey C."/>
            <person name="Kuo A."/>
            <person name="Mondo S."/>
            <person name="Calhoun S."/>
            <person name="Riley R."/>
            <person name="Ohm R."/>
            <person name="LaButti K."/>
            <person name="Andreopoulos B."/>
            <person name="Pangilinan J."/>
            <person name="Nolan M."/>
            <person name="Tritt A."/>
            <person name="Clum A."/>
            <person name="Lipzen A."/>
            <person name="Daum C."/>
            <person name="Barry K."/>
            <person name="Grigoriev I.V."/>
            <person name="Vilgalys R."/>
        </authorList>
    </citation>
    <scope>NUCLEOTIDE SEQUENCE</scope>
    <source>
        <strain evidence="3">PMI_201</strain>
    </source>
</reference>
<dbReference type="InterPro" id="IPR052761">
    <property type="entry name" value="Fungal_Detox/Toxin_TFs"/>
</dbReference>
<protein>
    <recommendedName>
        <fullName evidence="2">Xylanolytic transcriptional activator regulatory domain-containing protein</fullName>
    </recommendedName>
</protein>
<dbReference type="Pfam" id="PF04082">
    <property type="entry name" value="Fungal_trans"/>
    <property type="match status" value="1"/>
</dbReference>
<dbReference type="RefSeq" id="XP_046076884.1">
    <property type="nucleotide sequence ID" value="XM_046213624.1"/>
</dbReference>
<keyword evidence="1" id="KW-0539">Nucleus</keyword>
<dbReference type="GO" id="GO:0006351">
    <property type="term" value="P:DNA-templated transcription"/>
    <property type="evidence" value="ECO:0007669"/>
    <property type="project" value="InterPro"/>
</dbReference>
<name>A0AAD4Q532_9EURO</name>
<comment type="caution">
    <text evidence="3">The sequence shown here is derived from an EMBL/GenBank/DDBJ whole genome shotgun (WGS) entry which is preliminary data.</text>
</comment>
<proteinExistence type="predicted"/>
<organism evidence="3 4">
    <name type="scientific">Talaromyces proteolyticus</name>
    <dbReference type="NCBI Taxonomy" id="1131652"/>
    <lineage>
        <taxon>Eukaryota</taxon>
        <taxon>Fungi</taxon>
        <taxon>Dikarya</taxon>
        <taxon>Ascomycota</taxon>
        <taxon>Pezizomycotina</taxon>
        <taxon>Eurotiomycetes</taxon>
        <taxon>Eurotiomycetidae</taxon>
        <taxon>Eurotiales</taxon>
        <taxon>Trichocomaceae</taxon>
        <taxon>Talaromyces</taxon>
        <taxon>Talaromyces sect. Bacilispori</taxon>
    </lineage>
</organism>
<evidence type="ECO:0000313" key="4">
    <source>
        <dbReference type="Proteomes" id="UP001201262"/>
    </source>
</evidence>
<evidence type="ECO:0000313" key="3">
    <source>
        <dbReference type="EMBL" id="KAH8703866.1"/>
    </source>
</evidence>
<dbReference type="PANTHER" id="PTHR47425:SF2">
    <property type="entry name" value="FARB-RELATED"/>
    <property type="match status" value="1"/>
</dbReference>
<dbReference type="GeneID" id="70243911"/>
<accession>A0AAD4Q532</accession>
<dbReference type="InterPro" id="IPR007219">
    <property type="entry name" value="XnlR_reg_dom"/>
</dbReference>
<dbReference type="GO" id="GO:0008270">
    <property type="term" value="F:zinc ion binding"/>
    <property type="evidence" value="ECO:0007669"/>
    <property type="project" value="InterPro"/>
</dbReference>